<name>A0A9X2TGL3_9BACT</name>
<dbReference type="RefSeq" id="WP_259088157.1">
    <property type="nucleotide sequence ID" value="NZ_JANTZP010000017.1"/>
</dbReference>
<dbReference type="PIRSF" id="PIRSF009320">
    <property type="entry name" value="Nuc_binding_HP_1000"/>
    <property type="match status" value="1"/>
</dbReference>
<gene>
    <name evidence="2" type="ORF">GGP61_003425</name>
</gene>
<organism evidence="2 3">
    <name type="scientific">Salinibacter ruber</name>
    <dbReference type="NCBI Taxonomy" id="146919"/>
    <lineage>
        <taxon>Bacteria</taxon>
        <taxon>Pseudomonadati</taxon>
        <taxon>Rhodothermota</taxon>
        <taxon>Rhodothermia</taxon>
        <taxon>Rhodothermales</taxon>
        <taxon>Salinibacteraceae</taxon>
        <taxon>Salinibacter</taxon>
    </lineage>
</organism>
<dbReference type="InterPro" id="IPR002586">
    <property type="entry name" value="CobQ/CobB/MinD/ParA_Nub-bd_dom"/>
</dbReference>
<feature type="domain" description="CobQ/CobB/MinD/ParA nucleotide binding" evidence="1">
    <location>
        <begin position="4"/>
        <end position="182"/>
    </location>
</feature>
<proteinExistence type="predicted"/>
<evidence type="ECO:0000313" key="2">
    <source>
        <dbReference type="EMBL" id="MCS3711790.1"/>
    </source>
</evidence>
<dbReference type="AlphaFoldDB" id="A0A9X2TGL3"/>
<comment type="caution">
    <text evidence="2">The sequence shown here is derived from an EMBL/GenBank/DDBJ whole genome shotgun (WGS) entry which is preliminary data.</text>
</comment>
<dbReference type="InterPro" id="IPR048089">
    <property type="entry name" value="McdA"/>
</dbReference>
<dbReference type="InterPro" id="IPR050678">
    <property type="entry name" value="DNA_Partitioning_ATPase"/>
</dbReference>
<evidence type="ECO:0000313" key="3">
    <source>
        <dbReference type="Proteomes" id="UP001155057"/>
    </source>
</evidence>
<protein>
    <submittedName>
        <fullName evidence="2">Chromosome partitioning protein</fullName>
    </submittedName>
</protein>
<dbReference type="Proteomes" id="UP001155057">
    <property type="component" value="Unassembled WGS sequence"/>
</dbReference>
<dbReference type="EMBL" id="JANUAE010000018">
    <property type="protein sequence ID" value="MCS3711790.1"/>
    <property type="molecule type" value="Genomic_DNA"/>
</dbReference>
<dbReference type="Pfam" id="PF01656">
    <property type="entry name" value="CbiA"/>
    <property type="match status" value="1"/>
</dbReference>
<dbReference type="InterPro" id="IPR027417">
    <property type="entry name" value="P-loop_NTPase"/>
</dbReference>
<dbReference type="CDD" id="cd02042">
    <property type="entry name" value="ParAB_family"/>
    <property type="match status" value="1"/>
</dbReference>
<accession>A0A9X2TGL3</accession>
<dbReference type="PANTHER" id="PTHR13696:SF96">
    <property type="entry name" value="COBQ_COBB_MIND_PARA NUCLEOTIDE BINDING DOMAIN-CONTAINING PROTEIN"/>
    <property type="match status" value="1"/>
</dbReference>
<dbReference type="NCBIfam" id="NF041546">
    <property type="entry name" value="ParA_partition"/>
    <property type="match status" value="1"/>
</dbReference>
<dbReference type="SUPFAM" id="SSF52540">
    <property type="entry name" value="P-loop containing nucleoside triphosphate hydrolases"/>
    <property type="match status" value="1"/>
</dbReference>
<dbReference type="Gene3D" id="3.40.50.300">
    <property type="entry name" value="P-loop containing nucleotide triphosphate hydrolases"/>
    <property type="match status" value="1"/>
</dbReference>
<reference evidence="2" key="1">
    <citation type="submission" date="2022-08" db="EMBL/GenBank/DDBJ databases">
        <title>Genomic Encyclopedia of Type Strains, Phase V (KMG-V): Genome sequencing to study the core and pangenomes of soil and plant-associated prokaryotes.</title>
        <authorList>
            <person name="Whitman W."/>
        </authorList>
    </citation>
    <scope>NUCLEOTIDE SEQUENCE</scope>
    <source>
        <strain evidence="2">SP3049</strain>
    </source>
</reference>
<dbReference type="PANTHER" id="PTHR13696">
    <property type="entry name" value="P-LOOP CONTAINING NUCLEOSIDE TRIPHOSPHATE HYDROLASE"/>
    <property type="match status" value="1"/>
</dbReference>
<sequence>MHVISVSNRKGGVGKTTIATNLARSLQLRGHEVVCIDADEQGSLRDWAATETDVQVPMTVGVDRPVIHEEVPRLNGFDYAIVDGVAKMQRMNASAIKAADLALIPIRPSALDMWTAGELVDLIKSRQEATGGPHAAFVLSQAIVGTTLAETAESALEKLELPVWEGTCQRIAYAKAVGRGLSVLDLNDEKAKSEINDLTDRILQTLTHG</sequence>
<evidence type="ECO:0000259" key="1">
    <source>
        <dbReference type="Pfam" id="PF01656"/>
    </source>
</evidence>